<evidence type="ECO:0000256" key="1">
    <source>
        <dbReference type="SAM" id="Phobius"/>
    </source>
</evidence>
<keyword evidence="1" id="KW-1133">Transmembrane helix</keyword>
<keyword evidence="3" id="KW-1185">Reference proteome</keyword>
<feature type="transmembrane region" description="Helical" evidence="1">
    <location>
        <begin position="12"/>
        <end position="29"/>
    </location>
</feature>
<dbReference type="EMBL" id="VKGK01000006">
    <property type="protein sequence ID" value="TRY15140.1"/>
    <property type="molecule type" value="Genomic_DNA"/>
</dbReference>
<dbReference type="Pfam" id="PF13781">
    <property type="entry name" value="DoxX_3"/>
    <property type="match status" value="1"/>
</dbReference>
<evidence type="ECO:0000313" key="3">
    <source>
        <dbReference type="Proteomes" id="UP000318126"/>
    </source>
</evidence>
<evidence type="ECO:0000313" key="2">
    <source>
        <dbReference type="EMBL" id="TRY15140.1"/>
    </source>
</evidence>
<comment type="caution">
    <text evidence="2">The sequence shown here is derived from an EMBL/GenBank/DDBJ whole genome shotgun (WGS) entry which is preliminary data.</text>
</comment>
<feature type="transmembrane region" description="Helical" evidence="1">
    <location>
        <begin position="73"/>
        <end position="98"/>
    </location>
</feature>
<gene>
    <name evidence="2" type="ORF">FN961_07170</name>
</gene>
<sequence length="133" mass="14503">MNQDNLLVAAKYSIAFVWVFTGLTSLFFSPEIGYEILAGGNISGSLADVAIYAGGFLDIVLGLWLLTGVKTKLCCMVQVTTVATYTLLLTFIDIGFWLHPFGPITKNLPIIVLIGYIYVNDVHSTSVSNKNIH</sequence>
<dbReference type="Proteomes" id="UP000318126">
    <property type="component" value="Unassembled WGS sequence"/>
</dbReference>
<proteinExistence type="predicted"/>
<dbReference type="AlphaFoldDB" id="A0A553JRQ2"/>
<dbReference type="RefSeq" id="WP_143563927.1">
    <property type="nucleotide sequence ID" value="NZ_BMPL01000005.1"/>
</dbReference>
<name>A0A553JRQ2_SHEHA</name>
<dbReference type="InterPro" id="IPR025695">
    <property type="entry name" value="DoxX-like"/>
</dbReference>
<reference evidence="3" key="1">
    <citation type="submission" date="2019-07" db="EMBL/GenBank/DDBJ databases">
        <title>Shewanella sp. YLB-08 draft genomic sequence.</title>
        <authorList>
            <person name="Yu L."/>
        </authorList>
    </citation>
    <scope>NUCLEOTIDE SEQUENCE [LARGE SCALE GENOMIC DNA]</scope>
    <source>
        <strain evidence="3">JCM 20706</strain>
    </source>
</reference>
<keyword evidence="1" id="KW-0472">Membrane</keyword>
<dbReference type="OrthoDB" id="9776313at2"/>
<organism evidence="2 3">
    <name type="scientific">Shewanella hanedai</name>
    <name type="common">Alteromonas hanedai</name>
    <dbReference type="NCBI Taxonomy" id="25"/>
    <lineage>
        <taxon>Bacteria</taxon>
        <taxon>Pseudomonadati</taxon>
        <taxon>Pseudomonadota</taxon>
        <taxon>Gammaproteobacteria</taxon>
        <taxon>Alteromonadales</taxon>
        <taxon>Shewanellaceae</taxon>
        <taxon>Shewanella</taxon>
    </lineage>
</organism>
<keyword evidence="1" id="KW-0812">Transmembrane</keyword>
<accession>A0A553JRQ2</accession>
<protein>
    <submittedName>
        <fullName evidence="2">NAD-dependent dehydratase</fullName>
    </submittedName>
</protein>
<feature type="transmembrane region" description="Helical" evidence="1">
    <location>
        <begin position="49"/>
        <end position="66"/>
    </location>
</feature>